<protein>
    <submittedName>
        <fullName evidence="1">Uncharacterized protein</fullName>
    </submittedName>
</protein>
<comment type="caution">
    <text evidence="1">The sequence shown here is derived from an EMBL/GenBank/DDBJ whole genome shotgun (WGS) entry which is preliminary data.</text>
</comment>
<gene>
    <name evidence="1" type="ORF">PF006_g33609</name>
</gene>
<name>A0A6A3PEI7_9STRA</name>
<evidence type="ECO:0000313" key="2">
    <source>
        <dbReference type="Proteomes" id="UP000440732"/>
    </source>
</evidence>
<sequence length="116" mass="12875">MLVQVMLELDGDRVGGATHSDALDAEFPRRTADHFVVDVLWVLPLALVFHYWNTTGTTATPSASFRGLDLVINALLPKKRKDLAHIHAFLAEVRLESLSDLFRVSEFMAGGDLRSL</sequence>
<dbReference type="AlphaFoldDB" id="A0A6A3PEI7"/>
<accession>A0A6A3PEI7</accession>
<dbReference type="EMBL" id="QXGA01013077">
    <property type="protein sequence ID" value="KAE9053280.1"/>
    <property type="molecule type" value="Genomic_DNA"/>
</dbReference>
<feature type="non-terminal residue" evidence="1">
    <location>
        <position position="116"/>
    </location>
</feature>
<proteinExistence type="predicted"/>
<reference evidence="1 2" key="1">
    <citation type="submission" date="2018-08" db="EMBL/GenBank/DDBJ databases">
        <title>Genomic investigation of the strawberry pathogen Phytophthora fragariae indicates pathogenicity is determined by transcriptional variation in three key races.</title>
        <authorList>
            <person name="Adams T.M."/>
            <person name="Armitage A.D."/>
            <person name="Sobczyk M.K."/>
            <person name="Bates H.J."/>
            <person name="Dunwell J.M."/>
            <person name="Nellist C.F."/>
            <person name="Harrison R.J."/>
        </authorList>
    </citation>
    <scope>NUCLEOTIDE SEQUENCE [LARGE SCALE GENOMIC DNA]</scope>
    <source>
        <strain evidence="1 2">NOV-5</strain>
    </source>
</reference>
<organism evidence="1 2">
    <name type="scientific">Phytophthora fragariae</name>
    <dbReference type="NCBI Taxonomy" id="53985"/>
    <lineage>
        <taxon>Eukaryota</taxon>
        <taxon>Sar</taxon>
        <taxon>Stramenopiles</taxon>
        <taxon>Oomycota</taxon>
        <taxon>Peronosporomycetes</taxon>
        <taxon>Peronosporales</taxon>
        <taxon>Peronosporaceae</taxon>
        <taxon>Phytophthora</taxon>
    </lineage>
</organism>
<dbReference type="Proteomes" id="UP000440732">
    <property type="component" value="Unassembled WGS sequence"/>
</dbReference>
<evidence type="ECO:0000313" key="1">
    <source>
        <dbReference type="EMBL" id="KAE9053280.1"/>
    </source>
</evidence>